<evidence type="ECO:0000256" key="1">
    <source>
        <dbReference type="ARBA" id="ARBA00006524"/>
    </source>
</evidence>
<gene>
    <name evidence="5" type="ORF">ECC02_007534</name>
</gene>
<evidence type="ECO:0008006" key="7">
    <source>
        <dbReference type="Google" id="ProtNLM"/>
    </source>
</evidence>
<evidence type="ECO:0000256" key="4">
    <source>
        <dbReference type="SAM" id="Phobius"/>
    </source>
</evidence>
<accession>A0A7J6XYJ1</accession>
<dbReference type="VEuPathDB" id="TriTrypDB:ECC02_007534"/>
<comment type="similarity">
    <text evidence="1">Belongs to the TSR2 family.</text>
</comment>
<dbReference type="GO" id="GO:0006364">
    <property type="term" value="P:rRNA processing"/>
    <property type="evidence" value="ECO:0007669"/>
    <property type="project" value="UniProtKB-KW"/>
</dbReference>
<evidence type="ECO:0000256" key="2">
    <source>
        <dbReference type="ARBA" id="ARBA00022552"/>
    </source>
</evidence>
<protein>
    <recommendedName>
        <fullName evidence="7">Pre-rRNA-processing protein TSR2</fullName>
    </recommendedName>
</protein>
<evidence type="ECO:0000313" key="6">
    <source>
        <dbReference type="Proteomes" id="UP000583944"/>
    </source>
</evidence>
<keyword evidence="4" id="KW-0812">Transmembrane</keyword>
<keyword evidence="2" id="KW-0698">rRNA processing</keyword>
<dbReference type="Proteomes" id="UP000583944">
    <property type="component" value="Unassembled WGS sequence"/>
</dbReference>
<dbReference type="VEuPathDB" id="TriTrypDB:BCY84_14762"/>
<evidence type="ECO:0000256" key="3">
    <source>
        <dbReference type="SAM" id="MobiDB-lite"/>
    </source>
</evidence>
<name>A0A7J6XYJ1_TRYCR</name>
<reference evidence="5 6" key="1">
    <citation type="journal article" date="2019" name="Genome Biol. Evol.">
        <title>Nanopore Sequencing Significantly Improves Genome Assembly of the Protozoan Parasite Trypanosoma cruzi.</title>
        <authorList>
            <person name="Diaz-Viraque F."/>
            <person name="Pita S."/>
            <person name="Greif G."/>
            <person name="de Souza R.C.M."/>
            <person name="Iraola G."/>
            <person name="Robello C."/>
        </authorList>
    </citation>
    <scope>NUCLEOTIDE SEQUENCE [LARGE SCALE GENOMIC DNA]</scope>
    <source>
        <strain evidence="5 6">Berenice</strain>
    </source>
</reference>
<sequence length="289" mass="32488">MGLVLLGVRAVNVGRGSKDNFGPKLFYFFSSVCHPTPLLRAVKQRTYLLFALFFNVYFNFCVGVFLGGSLPVRKGVMQPQQQQQQPLGFQLVREPYRATEDQFRAFVRGMDAVLNQWTALHLVAHHCDPSALQSMYQELIAWFQSEGEVYSDDLEIFFENFFTEVRSVLIEDDSMKEVGDVLHEMYCRCCQNDFSLVEQYLTSLEVYRRVNPVRLSVDAGSYDDGDSDKGTEVTADGALGAGAQGIQPTGNEEGEGGVPVANASQNSRKKRGKKNAYERDNDGWCVVQR</sequence>
<dbReference type="PANTHER" id="PTHR21250">
    <property type="entry name" value="PRE-RRNA-PROCESSING PROTEIN TSR2 HOMOLOG"/>
    <property type="match status" value="1"/>
</dbReference>
<dbReference type="EMBL" id="JABDHM010000069">
    <property type="protein sequence ID" value="KAF5219489.1"/>
    <property type="molecule type" value="Genomic_DNA"/>
</dbReference>
<keyword evidence="4" id="KW-0472">Membrane</keyword>
<keyword evidence="4" id="KW-1133">Transmembrane helix</keyword>
<evidence type="ECO:0000313" key="5">
    <source>
        <dbReference type="EMBL" id="KAF5219489.1"/>
    </source>
</evidence>
<feature type="transmembrane region" description="Helical" evidence="4">
    <location>
        <begin position="47"/>
        <end position="70"/>
    </location>
</feature>
<feature type="region of interest" description="Disordered" evidence="3">
    <location>
        <begin position="219"/>
        <end position="289"/>
    </location>
</feature>
<proteinExistence type="inferred from homology"/>
<organism evidence="5 6">
    <name type="scientific">Trypanosoma cruzi</name>
    <dbReference type="NCBI Taxonomy" id="5693"/>
    <lineage>
        <taxon>Eukaryota</taxon>
        <taxon>Discoba</taxon>
        <taxon>Euglenozoa</taxon>
        <taxon>Kinetoplastea</taxon>
        <taxon>Metakinetoplastina</taxon>
        <taxon>Trypanosomatida</taxon>
        <taxon>Trypanosomatidae</taxon>
        <taxon>Trypanosoma</taxon>
        <taxon>Schizotrypanum</taxon>
    </lineage>
</organism>
<dbReference type="AlphaFoldDB" id="A0A7J6XYJ1"/>
<dbReference type="InterPro" id="IPR019398">
    <property type="entry name" value="Pre-rRNA_process_TSR2"/>
</dbReference>
<comment type="caution">
    <text evidence="5">The sequence shown here is derived from an EMBL/GenBank/DDBJ whole genome shotgun (WGS) entry which is preliminary data.</text>
</comment>
<dbReference type="Pfam" id="PF10273">
    <property type="entry name" value="WGG"/>
    <property type="match status" value="1"/>
</dbReference>